<feature type="compositionally biased region" description="Acidic residues" evidence="4">
    <location>
        <begin position="1253"/>
        <end position="1263"/>
    </location>
</feature>
<keyword evidence="3" id="KW-0677">Repeat</keyword>
<dbReference type="PANTHER" id="PTHR24113:SF12">
    <property type="entry name" value="RAN GTPASE-ACTIVATING PROTEIN 1"/>
    <property type="match status" value="1"/>
</dbReference>
<feature type="compositionally biased region" description="Polar residues" evidence="4">
    <location>
        <begin position="1284"/>
        <end position="1297"/>
    </location>
</feature>
<evidence type="ECO:0000256" key="4">
    <source>
        <dbReference type="SAM" id="MobiDB-lite"/>
    </source>
</evidence>
<feature type="region of interest" description="Disordered" evidence="4">
    <location>
        <begin position="688"/>
        <end position="775"/>
    </location>
</feature>
<dbReference type="InterPro" id="IPR027038">
    <property type="entry name" value="RanGap"/>
</dbReference>
<keyword evidence="2" id="KW-0433">Leucine-rich repeat</keyword>
<keyword evidence="1" id="KW-0343">GTPase activation</keyword>
<dbReference type="GO" id="GO:0005634">
    <property type="term" value="C:nucleus"/>
    <property type="evidence" value="ECO:0007669"/>
    <property type="project" value="TreeGrafter"/>
</dbReference>
<dbReference type="InterPro" id="IPR001611">
    <property type="entry name" value="Leu-rich_rpt"/>
</dbReference>
<protein>
    <recommendedName>
        <fullName evidence="7">RNI-like protein</fullName>
    </recommendedName>
</protein>
<feature type="region of interest" description="Disordered" evidence="4">
    <location>
        <begin position="545"/>
        <end position="596"/>
    </location>
</feature>
<organism evidence="5 6">
    <name type="scientific">Kwoniella heveanensis BCC8398</name>
    <dbReference type="NCBI Taxonomy" id="1296120"/>
    <lineage>
        <taxon>Eukaryota</taxon>
        <taxon>Fungi</taxon>
        <taxon>Dikarya</taxon>
        <taxon>Basidiomycota</taxon>
        <taxon>Agaricomycotina</taxon>
        <taxon>Tremellomycetes</taxon>
        <taxon>Tremellales</taxon>
        <taxon>Cryptococcaceae</taxon>
        <taxon>Kwoniella</taxon>
    </lineage>
</organism>
<reference evidence="5 6" key="1">
    <citation type="submission" date="2013-07" db="EMBL/GenBank/DDBJ databases">
        <title>The Genome Sequence of Cryptococcus heveanensis BCC8398.</title>
        <authorList>
            <consortium name="The Broad Institute Genome Sequencing Platform"/>
            <person name="Cuomo C."/>
            <person name="Litvintseva A."/>
            <person name="Chen Y."/>
            <person name="Heitman J."/>
            <person name="Sun S."/>
            <person name="Springer D."/>
            <person name="Dromer F."/>
            <person name="Young S.K."/>
            <person name="Zeng Q."/>
            <person name="Gargeya S."/>
            <person name="Fitzgerald M."/>
            <person name="Abouelleil A."/>
            <person name="Alvarado L."/>
            <person name="Berlin A.M."/>
            <person name="Chapman S.B."/>
            <person name="Dewar J."/>
            <person name="Goldberg J."/>
            <person name="Griggs A."/>
            <person name="Gujja S."/>
            <person name="Hansen M."/>
            <person name="Howarth C."/>
            <person name="Imamovic A."/>
            <person name="Larimer J."/>
            <person name="McCowan C."/>
            <person name="Murphy C."/>
            <person name="Pearson M."/>
            <person name="Priest M."/>
            <person name="Roberts A."/>
            <person name="Saif S."/>
            <person name="Shea T."/>
            <person name="Sykes S."/>
            <person name="Wortman J."/>
            <person name="Nusbaum C."/>
            <person name="Birren B."/>
        </authorList>
    </citation>
    <scope>NUCLEOTIDE SEQUENCE [LARGE SCALE GENOMIC DNA]</scope>
    <source>
        <strain evidence="5 6">BCC8398</strain>
    </source>
</reference>
<feature type="compositionally biased region" description="Polar residues" evidence="4">
    <location>
        <begin position="74"/>
        <end position="89"/>
    </location>
</feature>
<feature type="compositionally biased region" description="Acidic residues" evidence="4">
    <location>
        <begin position="1407"/>
        <end position="1417"/>
    </location>
</feature>
<feature type="compositionally biased region" description="Basic and acidic residues" evidence="4">
    <location>
        <begin position="1418"/>
        <end position="1436"/>
    </location>
</feature>
<evidence type="ECO:0000313" key="6">
    <source>
        <dbReference type="Proteomes" id="UP000092666"/>
    </source>
</evidence>
<feature type="compositionally biased region" description="Basic and acidic residues" evidence="4">
    <location>
        <begin position="1382"/>
        <end position="1396"/>
    </location>
</feature>
<feature type="region of interest" description="Disordered" evidence="4">
    <location>
        <begin position="1321"/>
        <end position="1340"/>
    </location>
</feature>
<feature type="compositionally biased region" description="Polar residues" evidence="4">
    <location>
        <begin position="1238"/>
        <end position="1252"/>
    </location>
</feature>
<feature type="region of interest" description="Disordered" evidence="4">
    <location>
        <begin position="1208"/>
        <end position="1308"/>
    </location>
</feature>
<dbReference type="Proteomes" id="UP000092666">
    <property type="component" value="Unassembled WGS sequence"/>
</dbReference>
<feature type="compositionally biased region" description="Polar residues" evidence="4">
    <location>
        <begin position="691"/>
        <end position="714"/>
    </location>
</feature>
<dbReference type="SUPFAM" id="SSF89009">
    <property type="entry name" value="GAT-like domain"/>
    <property type="match status" value="1"/>
</dbReference>
<evidence type="ECO:0008006" key="7">
    <source>
        <dbReference type="Google" id="ProtNLM"/>
    </source>
</evidence>
<dbReference type="SUPFAM" id="SSF52047">
    <property type="entry name" value="RNI-like"/>
    <property type="match status" value="1"/>
</dbReference>
<keyword evidence="6" id="KW-1185">Reference proteome</keyword>
<evidence type="ECO:0000256" key="3">
    <source>
        <dbReference type="ARBA" id="ARBA00022737"/>
    </source>
</evidence>
<accession>A0A1B9GKE1</accession>
<dbReference type="InterPro" id="IPR032675">
    <property type="entry name" value="LRR_dom_sf"/>
</dbReference>
<gene>
    <name evidence="5" type="ORF">I316_06859</name>
</gene>
<name>A0A1B9GKE1_9TREE</name>
<feature type="region of interest" description="Disordered" evidence="4">
    <location>
        <begin position="264"/>
        <end position="319"/>
    </location>
</feature>
<dbReference type="GO" id="GO:0031267">
    <property type="term" value="F:small GTPase binding"/>
    <property type="evidence" value="ECO:0007669"/>
    <property type="project" value="TreeGrafter"/>
</dbReference>
<sequence>MSAVTKAEGQPVEVLNGEEQTAPVAGGEAQAAGSAEVKASGSESDVPADRPSPPLKPQALPASAVQSVDFAHSPLSSPSLVTATQPPETSSNLSVPSSSTVGPSTSASTAADPASLPPLPSPSPAKRRPKPPVKGILKPPPPPAKPTLGNRLRDIVGGAVNTAVGTTTRLFDAADEAALGGSGAGAAAGVGAGPSTPSSSSSARGAQRTAGSTSGYSGTTTAASSAPLGASSSAPGGTLASISGRLAGLGLSRLVATAAGAVSPSAAATSTGQNNNTPTGSPMPARSISLPEAGTGSPMSAGPSGTGTTLLSEKSKQKQPLKRATFVLPSLSITYPISSAGEPWSAKVIEDRARIESTHRTLLSASTGPEYWTSQRLVTLYESACRGREERPRVGIVRALEVTPPPPKPRHIHLILRPVDHTTIGVPVPASGPNTLDTPLTRYSAESFSDVLSAEWGLLDLKLEGGVIETEDALKPILHALLISGTLPVLSLSGNKKIKAGGWRLLAVFLKRARSLRYIDLSDTTWDRKGVEYLVQALTCTQIRAPPHPSTAGADSTYSADSTVAVSPENEKSESEAVSSRRGVGEDAGQSEKEVKDAYGSFIPPAPLLKETDESRTPAAVQTLRMDGCGLKAAVLETLAQGVRSSDLKNFSLRRNRIGPLGAVALALMIRDYPDSALAMSSLSPALNNSTTSMHSPSLQPNNLEASPNPSSTFAAPPQSGIPYAARTRRTHPPATGSVTNNEERDLPPIPLVVSSATGGVTSRTVPEGYRPPPPPKHPLVMPGGGNSSMQDAGNFSVNQTTAEGKMTAAELGGASMALQRSVRALDGVERIGRLLTLDLKSNEIKNGVNYIAQVLKRNRTLKVLNLSDNRIEASGLTALAEALKYNSSLETLDLSSNPCCGPTGEGIAALRTAFTVNTSLKRLFLADTGLTTDGAISLAEFLPESKSLLHLDLTGNTAIDTAGILAISVGLRSNKLIRCLDISIPPNSPDLAELSQHILQSCIRNTELAAAALSNGSSSSSLSGGGASSTAKAQSHAHASEAIWGPIKKSELVRQVKEADSLRAERERVELAQSPEGVAREYVYTLRPERVVVVSEEVVRDLQRWVDAAEAFKSLGRDFRAWEPGQLPKEDYPVLYERAKVLRERIVDQIQETTDSELLERLLSLNDMLTSSVKDGKHFKPPPRLLLPSQIVPTLESPQPIHIATSNLNAHGSASGGRYTSPLPSQRAFQARRHMRISSTEISSPNFSIGDSDNDSDAEELDVGSFENRSTPTKPAATKRPSHQISTPTSGFNNSNRDSDLSKDGLGLGSIGRGLGVGVGVGSSSSAPPATRGQSVSPALSPGILEKTEAEAPPSSGLLPEGTNSKTDLDFLEDLTSPTERTSRAWVEEEGEIFRKGMKLGVATANDDEDDDDDEREGGKGNEEVSGEELRKEILETPVARSPTRRVIPVEGGQDDEQPLGGEDGVEGDRA</sequence>
<feature type="compositionally biased region" description="Polar residues" evidence="4">
    <location>
        <begin position="755"/>
        <end position="765"/>
    </location>
</feature>
<feature type="compositionally biased region" description="Polar residues" evidence="4">
    <location>
        <begin position="553"/>
        <end position="565"/>
    </location>
</feature>
<feature type="compositionally biased region" description="Low complexity" evidence="4">
    <location>
        <begin position="193"/>
        <end position="235"/>
    </location>
</feature>
<feature type="compositionally biased region" description="Gly residues" evidence="4">
    <location>
        <begin position="181"/>
        <end position="192"/>
    </location>
</feature>
<feature type="compositionally biased region" description="Low complexity" evidence="4">
    <location>
        <begin position="90"/>
        <end position="114"/>
    </location>
</feature>
<dbReference type="PANTHER" id="PTHR24113">
    <property type="entry name" value="RAN GTPASE-ACTIVATING PROTEIN 1"/>
    <property type="match status" value="1"/>
</dbReference>
<dbReference type="GO" id="GO:0006913">
    <property type="term" value="P:nucleocytoplasmic transport"/>
    <property type="evidence" value="ECO:0007669"/>
    <property type="project" value="TreeGrafter"/>
</dbReference>
<evidence type="ECO:0000256" key="2">
    <source>
        <dbReference type="ARBA" id="ARBA00022614"/>
    </source>
</evidence>
<proteinExistence type="predicted"/>
<dbReference type="Gene3D" id="3.80.10.10">
    <property type="entry name" value="Ribonuclease Inhibitor"/>
    <property type="match status" value="3"/>
</dbReference>
<feature type="region of interest" description="Disordered" evidence="4">
    <location>
        <begin position="181"/>
        <end position="235"/>
    </location>
</feature>
<feature type="compositionally biased region" description="Low complexity" evidence="4">
    <location>
        <begin position="25"/>
        <end position="36"/>
    </location>
</feature>
<reference evidence="6" key="2">
    <citation type="submission" date="2013-12" db="EMBL/GenBank/DDBJ databases">
        <title>Evolution of pathogenesis and genome organization in the Tremellales.</title>
        <authorList>
            <person name="Cuomo C."/>
            <person name="Litvintseva A."/>
            <person name="Heitman J."/>
            <person name="Chen Y."/>
            <person name="Sun S."/>
            <person name="Springer D."/>
            <person name="Dromer F."/>
            <person name="Young S."/>
            <person name="Zeng Q."/>
            <person name="Chapman S."/>
            <person name="Gujja S."/>
            <person name="Saif S."/>
            <person name="Birren B."/>
        </authorList>
    </citation>
    <scope>NUCLEOTIDE SEQUENCE [LARGE SCALE GENOMIC DNA]</scope>
    <source>
        <strain evidence="6">BCC8398</strain>
    </source>
</reference>
<dbReference type="EMBL" id="KV700134">
    <property type="protein sequence ID" value="OCF31457.1"/>
    <property type="molecule type" value="Genomic_DNA"/>
</dbReference>
<feature type="region of interest" description="Disordered" evidence="4">
    <location>
        <begin position="1350"/>
        <end position="1472"/>
    </location>
</feature>
<evidence type="ECO:0000256" key="1">
    <source>
        <dbReference type="ARBA" id="ARBA00022468"/>
    </source>
</evidence>
<dbReference type="Pfam" id="PF13516">
    <property type="entry name" value="LRR_6"/>
    <property type="match status" value="2"/>
</dbReference>
<feature type="region of interest" description="Disordered" evidence="4">
    <location>
        <begin position="1"/>
        <end position="152"/>
    </location>
</feature>
<dbReference type="GO" id="GO:0005829">
    <property type="term" value="C:cytosol"/>
    <property type="evidence" value="ECO:0007669"/>
    <property type="project" value="TreeGrafter"/>
</dbReference>
<dbReference type="GO" id="GO:0005096">
    <property type="term" value="F:GTPase activator activity"/>
    <property type="evidence" value="ECO:0007669"/>
    <property type="project" value="UniProtKB-KW"/>
</dbReference>
<dbReference type="SMART" id="SM00368">
    <property type="entry name" value="LRR_RI"/>
    <property type="match status" value="8"/>
</dbReference>
<evidence type="ECO:0000313" key="5">
    <source>
        <dbReference type="EMBL" id="OCF31457.1"/>
    </source>
</evidence>
<dbReference type="OrthoDB" id="120976at2759"/>
<dbReference type="GO" id="GO:0048471">
    <property type="term" value="C:perinuclear region of cytoplasm"/>
    <property type="evidence" value="ECO:0007669"/>
    <property type="project" value="TreeGrafter"/>
</dbReference>